<dbReference type="SMART" id="SM00382">
    <property type="entry name" value="AAA"/>
    <property type="match status" value="1"/>
</dbReference>
<evidence type="ECO:0000256" key="3">
    <source>
        <dbReference type="PROSITE-ProRule" id="PRU00339"/>
    </source>
</evidence>
<organism evidence="7 8">
    <name type="scientific">Porites evermanni</name>
    <dbReference type="NCBI Taxonomy" id="104178"/>
    <lineage>
        <taxon>Eukaryota</taxon>
        <taxon>Metazoa</taxon>
        <taxon>Cnidaria</taxon>
        <taxon>Anthozoa</taxon>
        <taxon>Hexacorallia</taxon>
        <taxon>Scleractinia</taxon>
        <taxon>Fungiina</taxon>
        <taxon>Poritidae</taxon>
        <taxon>Porites</taxon>
    </lineage>
</organism>
<dbReference type="Proteomes" id="UP001159427">
    <property type="component" value="Unassembled WGS sequence"/>
</dbReference>
<sequence length="1120" mass="125476">MPSTRSQATPNTRSTGRAILPLGIQGPTRAKKRKVTSKPSSSKSTNSTTAAQQPDNWKTNLSSLLWKLAEKYCPWLTIVLEPIKSKYPNTVSLIVALTFVVFVLSLAGTIVAPATQLWQILFPAELSRIYYNEVSWPPRHRWIWRLEEVFNVTREIRRLSKDHDGKQVHVYLIGGPGSGKSELARQVGRRLFESMKLNKRPVDVITIDAASVTSLLSSLTDAVLALCSHSGKKADGIKQLKEELNFKFGDLFSNEGVQKTDIKLSILFTKLKELLEERKSQPVLIFDNVQDLKLLFSNLHLEPGSSHFATFVVVVTVQKRVSLERLSDYVYVQDLYEGMLPTDSVKLLESITGLEEDSENHASELSYILGHQPLALSTAAIYIESVREGPPKRADYGYLDYISEFKRDIPSLGMEEEIEWRESDASKYSIPMYTAVLKAVNLSAQNDPVIRDLACIGYTDTSPLSLAYVLDFLKKNSHQHFTEAQIRNSLRNVLFKVAGKEGKQTLSSHQVIREAFRQVCKVSSKNQDCLDSTFCNLTAVSLTSNPESRVLLLGIFSRLALSFEHQLNATISNVYNTSLTDPNSSFGSQCLEILTSMCVFSTRESLQVADIMSTRFTDTFLRFISHSSGFSGPAIIKPATNVFRLNEVVNLTNLQAIRGDRYDLQIVLLVLCLHSGATSSKNEDLMRALNTTSTAVLKMVPNTAKSRDTSVTLNLLGSMYRTLGYPYKSKDLHELALDVNRKNGGQNYNLVKDNASEGQMEQKEYVLERATTFQKLGVIYRYLANLSLAQAYHEGSLKLLQKLLSPSNPYIAGSLLNLAVVYSRQGKHSEALKLYNQSLAILQQTYGPRHASVGRILNTMGTIYYKLGEFCTAIYYSELGLEILQDFHGSNHPHVAEALNFLGFMYRDKGNLQKAQELLERSLGVKEKVFNENHFIVGEALNDLGVVYTRIGEARKATKVLQRALDIFKQTWGDDHTSVPTTLNSLGAAYRALRQPQQALHLHMKALETLLRMDKGNARDHLLAETRHLLGNAFLAMGNVSDARLMYDLSYSGFRNLYKQDHWRVKGALKSLNSIDSVLNKSSSIRALFVMVGVQTLIATVNAFYDHDSFKIFLFQAGLI</sequence>
<keyword evidence="1" id="KW-0677">Repeat</keyword>
<dbReference type="PANTHER" id="PTHR45641:SF19">
    <property type="entry name" value="NEPHROCYSTIN-3"/>
    <property type="match status" value="1"/>
</dbReference>
<keyword evidence="5" id="KW-0812">Transmembrane</keyword>
<evidence type="ECO:0000313" key="8">
    <source>
        <dbReference type="Proteomes" id="UP001159427"/>
    </source>
</evidence>
<evidence type="ECO:0000256" key="1">
    <source>
        <dbReference type="ARBA" id="ARBA00022737"/>
    </source>
</evidence>
<evidence type="ECO:0000256" key="4">
    <source>
        <dbReference type="SAM" id="MobiDB-lite"/>
    </source>
</evidence>
<dbReference type="InterPro" id="IPR011990">
    <property type="entry name" value="TPR-like_helical_dom_sf"/>
</dbReference>
<keyword evidence="5" id="KW-1133">Transmembrane helix</keyword>
<dbReference type="SUPFAM" id="SSF52540">
    <property type="entry name" value="P-loop containing nucleoside triphosphate hydrolases"/>
    <property type="match status" value="1"/>
</dbReference>
<keyword evidence="2 3" id="KW-0802">TPR repeat</keyword>
<feature type="repeat" description="TPR" evidence="3">
    <location>
        <begin position="812"/>
        <end position="845"/>
    </location>
</feature>
<reference evidence="7 8" key="1">
    <citation type="submission" date="2022-05" db="EMBL/GenBank/DDBJ databases">
        <authorList>
            <consortium name="Genoscope - CEA"/>
            <person name="William W."/>
        </authorList>
    </citation>
    <scope>NUCLEOTIDE SEQUENCE [LARGE SCALE GENOMIC DNA]</scope>
</reference>
<dbReference type="InterPro" id="IPR003593">
    <property type="entry name" value="AAA+_ATPase"/>
</dbReference>
<feature type="repeat" description="TPR" evidence="3">
    <location>
        <begin position="938"/>
        <end position="971"/>
    </location>
</feature>
<dbReference type="SMART" id="SM00028">
    <property type="entry name" value="TPR"/>
    <property type="match status" value="8"/>
</dbReference>
<evidence type="ECO:0000313" key="7">
    <source>
        <dbReference type="EMBL" id="CAH3183131.1"/>
    </source>
</evidence>
<accession>A0ABN8RZ16</accession>
<name>A0ABN8RZ16_9CNID</name>
<dbReference type="EMBL" id="CALNXI010002111">
    <property type="protein sequence ID" value="CAH3183131.1"/>
    <property type="molecule type" value="Genomic_DNA"/>
</dbReference>
<dbReference type="Pfam" id="PF13401">
    <property type="entry name" value="AAA_22"/>
    <property type="match status" value="1"/>
</dbReference>
<dbReference type="InterPro" id="IPR019734">
    <property type="entry name" value="TPR_rpt"/>
</dbReference>
<feature type="domain" description="AAA+ ATPase" evidence="6">
    <location>
        <begin position="166"/>
        <end position="337"/>
    </location>
</feature>
<dbReference type="Pfam" id="PF13374">
    <property type="entry name" value="TPR_10"/>
    <property type="match status" value="1"/>
</dbReference>
<dbReference type="InterPro" id="IPR049945">
    <property type="entry name" value="AAA_22"/>
</dbReference>
<feature type="compositionally biased region" description="Polar residues" evidence="4">
    <location>
        <begin position="1"/>
        <end position="15"/>
    </location>
</feature>
<dbReference type="Pfam" id="PF13424">
    <property type="entry name" value="TPR_12"/>
    <property type="match status" value="2"/>
</dbReference>
<gene>
    <name evidence="7" type="ORF">PEVE_00014703</name>
</gene>
<dbReference type="SUPFAM" id="SSF48452">
    <property type="entry name" value="TPR-like"/>
    <property type="match status" value="2"/>
</dbReference>
<evidence type="ECO:0000256" key="5">
    <source>
        <dbReference type="SAM" id="Phobius"/>
    </source>
</evidence>
<dbReference type="Gene3D" id="3.40.50.300">
    <property type="entry name" value="P-loop containing nucleotide triphosphate hydrolases"/>
    <property type="match status" value="1"/>
</dbReference>
<protein>
    <recommendedName>
        <fullName evidence="6">AAA+ ATPase domain-containing protein</fullName>
    </recommendedName>
</protein>
<feature type="transmembrane region" description="Helical" evidence="5">
    <location>
        <begin position="91"/>
        <end position="112"/>
    </location>
</feature>
<feature type="compositionally biased region" description="Low complexity" evidence="4">
    <location>
        <begin position="37"/>
        <end position="49"/>
    </location>
</feature>
<dbReference type="Gene3D" id="1.25.40.10">
    <property type="entry name" value="Tetratricopeptide repeat domain"/>
    <property type="match status" value="2"/>
</dbReference>
<dbReference type="InterPro" id="IPR027417">
    <property type="entry name" value="P-loop_NTPase"/>
</dbReference>
<comment type="caution">
    <text evidence="7">The sequence shown here is derived from an EMBL/GenBank/DDBJ whole genome shotgun (WGS) entry which is preliminary data.</text>
</comment>
<keyword evidence="8" id="KW-1185">Reference proteome</keyword>
<evidence type="ECO:0000256" key="2">
    <source>
        <dbReference type="ARBA" id="ARBA00022803"/>
    </source>
</evidence>
<dbReference type="PANTHER" id="PTHR45641">
    <property type="entry name" value="TETRATRICOPEPTIDE REPEAT PROTEIN (AFU_ORTHOLOGUE AFUA_6G03870)"/>
    <property type="match status" value="1"/>
</dbReference>
<feature type="region of interest" description="Disordered" evidence="4">
    <location>
        <begin position="1"/>
        <end position="54"/>
    </location>
</feature>
<dbReference type="PROSITE" id="PS50005">
    <property type="entry name" value="TPR"/>
    <property type="match status" value="3"/>
</dbReference>
<evidence type="ECO:0000259" key="6">
    <source>
        <dbReference type="SMART" id="SM00382"/>
    </source>
</evidence>
<feature type="repeat" description="TPR" evidence="3">
    <location>
        <begin position="896"/>
        <end position="929"/>
    </location>
</feature>
<keyword evidence="5" id="KW-0472">Membrane</keyword>
<proteinExistence type="predicted"/>